<dbReference type="AlphaFoldDB" id="A0A9X1M900"/>
<dbReference type="SUPFAM" id="SSF52540">
    <property type="entry name" value="P-loop containing nucleoside triphosphate hydrolases"/>
    <property type="match status" value="1"/>
</dbReference>
<dbReference type="InterPro" id="IPR041664">
    <property type="entry name" value="AAA_16"/>
</dbReference>
<evidence type="ECO:0000313" key="8">
    <source>
        <dbReference type="Proteomes" id="UP000829758"/>
    </source>
</evidence>
<dbReference type="PANTHER" id="PTHR44688:SF16">
    <property type="entry name" value="DNA-BINDING TRANSCRIPTIONAL ACTIVATOR DEVR_DOSR"/>
    <property type="match status" value="1"/>
</dbReference>
<dbReference type="PROSITE" id="PS50043">
    <property type="entry name" value="HTH_LUXR_2"/>
    <property type="match status" value="1"/>
</dbReference>
<organism evidence="6 9">
    <name type="scientific">Arthrobacter zhangbolii</name>
    <dbReference type="NCBI Taxonomy" id="2886936"/>
    <lineage>
        <taxon>Bacteria</taxon>
        <taxon>Bacillati</taxon>
        <taxon>Actinomycetota</taxon>
        <taxon>Actinomycetes</taxon>
        <taxon>Micrococcales</taxon>
        <taxon>Micrococcaceae</taxon>
        <taxon>Arthrobacter</taxon>
    </lineage>
</organism>
<dbReference type="GO" id="GO:0003677">
    <property type="term" value="F:DNA binding"/>
    <property type="evidence" value="ECO:0007669"/>
    <property type="project" value="UniProtKB-KW"/>
</dbReference>
<evidence type="ECO:0000256" key="3">
    <source>
        <dbReference type="ARBA" id="ARBA00023163"/>
    </source>
</evidence>
<dbReference type="PRINTS" id="PR00038">
    <property type="entry name" value="HTHLUXR"/>
</dbReference>
<dbReference type="Pfam" id="PF00196">
    <property type="entry name" value="GerE"/>
    <property type="match status" value="1"/>
</dbReference>
<name>A0A9X1M900_9MICC</name>
<evidence type="ECO:0000313" key="7">
    <source>
        <dbReference type="EMBL" id="UON93004.1"/>
    </source>
</evidence>
<accession>A0A9X1M900</accession>
<evidence type="ECO:0000256" key="2">
    <source>
        <dbReference type="ARBA" id="ARBA00023125"/>
    </source>
</evidence>
<evidence type="ECO:0000313" key="6">
    <source>
        <dbReference type="EMBL" id="MCC3272955.1"/>
    </source>
</evidence>
<protein>
    <submittedName>
        <fullName evidence="6">LuxR C-terminal-related transcriptional regulator</fullName>
    </submittedName>
</protein>
<keyword evidence="8" id="KW-1185">Reference proteome</keyword>
<dbReference type="RefSeq" id="WP_227928909.1">
    <property type="nucleotide sequence ID" value="NZ_CP094984.1"/>
</dbReference>
<evidence type="ECO:0000256" key="1">
    <source>
        <dbReference type="ARBA" id="ARBA00023015"/>
    </source>
</evidence>
<evidence type="ECO:0000313" key="9">
    <source>
        <dbReference type="Proteomes" id="UP001155145"/>
    </source>
</evidence>
<dbReference type="Pfam" id="PF13191">
    <property type="entry name" value="AAA_16"/>
    <property type="match status" value="1"/>
</dbReference>
<keyword evidence="1" id="KW-0805">Transcription regulation</keyword>
<feature type="domain" description="HTH luxR-type" evidence="5">
    <location>
        <begin position="867"/>
        <end position="932"/>
    </location>
</feature>
<dbReference type="InterPro" id="IPR016032">
    <property type="entry name" value="Sig_transdc_resp-reg_C-effctor"/>
</dbReference>
<dbReference type="GO" id="GO:0006355">
    <property type="term" value="P:regulation of DNA-templated transcription"/>
    <property type="evidence" value="ECO:0007669"/>
    <property type="project" value="InterPro"/>
</dbReference>
<dbReference type="InterPro" id="IPR036388">
    <property type="entry name" value="WH-like_DNA-bd_sf"/>
</dbReference>
<feature type="region of interest" description="Disordered" evidence="4">
    <location>
        <begin position="1"/>
        <end position="45"/>
    </location>
</feature>
<dbReference type="SMART" id="SM00421">
    <property type="entry name" value="HTH_LUXR"/>
    <property type="match status" value="1"/>
</dbReference>
<dbReference type="CDD" id="cd06170">
    <property type="entry name" value="LuxR_C_like"/>
    <property type="match status" value="1"/>
</dbReference>
<dbReference type="Proteomes" id="UP000829758">
    <property type="component" value="Chromosome"/>
</dbReference>
<keyword evidence="2" id="KW-0238">DNA-binding</keyword>
<dbReference type="EMBL" id="CP094984">
    <property type="protein sequence ID" value="UON93004.1"/>
    <property type="molecule type" value="Genomic_DNA"/>
</dbReference>
<dbReference type="Gene3D" id="3.40.50.300">
    <property type="entry name" value="P-loop containing nucleotide triphosphate hydrolases"/>
    <property type="match status" value="1"/>
</dbReference>
<dbReference type="Pfam" id="PF14559">
    <property type="entry name" value="TPR_19"/>
    <property type="match status" value="1"/>
</dbReference>
<reference evidence="6" key="1">
    <citation type="submission" date="2021-10" db="EMBL/GenBank/DDBJ databases">
        <title>Novel species in genus Arthrobacter.</title>
        <authorList>
            <person name="Liu Y."/>
        </authorList>
    </citation>
    <scope>NUCLEOTIDE SEQUENCE</scope>
    <source>
        <strain evidence="6">Zg-Y462</strain>
        <strain evidence="8">zg-Y462</strain>
    </source>
</reference>
<proteinExistence type="predicted"/>
<dbReference type="InterPro" id="IPR027417">
    <property type="entry name" value="P-loop_NTPase"/>
</dbReference>
<keyword evidence="3" id="KW-0804">Transcription</keyword>
<dbReference type="Gene3D" id="1.10.10.10">
    <property type="entry name" value="Winged helix-like DNA-binding domain superfamily/Winged helix DNA-binding domain"/>
    <property type="match status" value="1"/>
</dbReference>
<dbReference type="InterPro" id="IPR000792">
    <property type="entry name" value="Tscrpt_reg_LuxR_C"/>
</dbReference>
<dbReference type="SUPFAM" id="SSF46894">
    <property type="entry name" value="C-terminal effector domain of the bipartite response regulators"/>
    <property type="match status" value="1"/>
</dbReference>
<evidence type="ECO:0000259" key="5">
    <source>
        <dbReference type="PROSITE" id="PS50043"/>
    </source>
</evidence>
<evidence type="ECO:0000256" key="4">
    <source>
        <dbReference type="SAM" id="MobiDB-lite"/>
    </source>
</evidence>
<dbReference type="Proteomes" id="UP001155145">
    <property type="component" value="Unassembled WGS sequence"/>
</dbReference>
<dbReference type="PANTHER" id="PTHR44688">
    <property type="entry name" value="DNA-BINDING TRANSCRIPTIONAL ACTIVATOR DEVR_DOSR"/>
    <property type="match status" value="1"/>
</dbReference>
<sequence length="936" mass="98793">MQLHNDHQSHHRRTGGAPLHSGAPDASGPAVPSGPAVHETPTAGAGAAVVGRERVLEEVLQSLAGTAQGAGCVLVGESGIGKTAVMQHALRHLGDETFVVQVRGSEFAGRTPFGALTFLLSDLDPELSNHPVMILRGLTELIRERANGRPVLLAVDNAEELDEFSAMVLTQMVLNRSAGMLVAFRDFSSAPGEFTGLWRDGILTRVDLEPLTVLEAAAYLGSLLGGKVSRAAAAAIHGYAGGNPQLLSLASSDFQDSGRLRMHNGSWVLAPGEDIRGGRVASAVLNSLNGLSAGQTQLLQLLSMAGSLPLPVVLAQLDSAELDELQEHGMVALDIRPVPDVRISSPVLVRSLRSGLGPARQRRLFEELAPFLNTVEGFVLDDVLLARWLEAIGEVPPAQLAVRAARRATAAGNPDSAVAVLSAAFNTQEENAGAVVELARARTEQGEYGAALGILSRYRGSEAAPDAGDRIRLLLAECRVLCIEATGLRDPRSAAAPAEPARMRHTDLFSQVEDEITALGKTPGIDIVELRRELILARAECHSAHGRFLDNATYLASEEVETAAADLEFRILRSAWLCEAWGMTSRQDDAVELAAQMERLLPGAGLSAGTYARVAGKLLHTYLITGELHACERLLDSAAAAGMEGTYTELGQGLLHAFAGRPEPALAALLPAVDQLAVGGPAAFLPLAAAAAAYCHAMNGRLDEALQYLQIQRGAADGGPWTVRRGARHFAALAEAALGAETGSRRFASLAAQDHKRSAYAYELLARLTAMRLGDEDSLDEVLSVAASLQGDFAALCESYAKGLGNADAQLLLRASEMAGNSGHQLLAREISEHALGIASGAGDRATVRFIHRSRRATGPETAAEAADEILGALTARERSIARKAAAGTSNKKIAEELGISVRTVEGHLYQVYSKLHVGSRRELARTIAEQAGAKK</sequence>
<gene>
    <name evidence="6" type="ORF">LJ755_09480</name>
    <name evidence="7" type="ORF">MUK71_05105</name>
</gene>
<dbReference type="EMBL" id="JAJFZT010000006">
    <property type="protein sequence ID" value="MCC3272955.1"/>
    <property type="molecule type" value="Genomic_DNA"/>
</dbReference>